<sequence>MKRRAVARRVVGVVAAVGLGCAAVAAARSDAPTPPQAAARPAATSVPSASATSEGTPLGPGPLPVPAPTATASPLVPPPTFSLPGGGSSGGGATRGPGLTTYGVHLRAQPDALGELEVVEHVFLREPVTRLVVDPRPVPELSGVEGARPAVDGLQAQAAEQPVVVPSAEGASRRARTLTLPAPTRQIVLRYHLASATVRSNPAPVGRVLSVLQPLVSTGEANLPVVVDLTGTGIRNLTCPRLPQARQVCGHQARKVWSAGPLPYRSATVIAQIDLPTPGAS</sequence>
<evidence type="ECO:0008006" key="5">
    <source>
        <dbReference type="Google" id="ProtNLM"/>
    </source>
</evidence>
<feature type="region of interest" description="Disordered" evidence="1">
    <location>
        <begin position="28"/>
        <end position="97"/>
    </location>
</feature>
<feature type="signal peptide" evidence="2">
    <location>
        <begin position="1"/>
        <end position="25"/>
    </location>
</feature>
<keyword evidence="4" id="KW-1185">Reference proteome</keyword>
<name>A0ABT6C6D9_9MICO</name>
<reference evidence="3 4" key="1">
    <citation type="submission" date="2023-03" db="EMBL/GenBank/DDBJ databases">
        <title>YIM 133296 draft genome.</title>
        <authorList>
            <person name="Xiong L."/>
        </authorList>
    </citation>
    <scope>NUCLEOTIDE SEQUENCE [LARGE SCALE GENOMIC DNA]</scope>
    <source>
        <strain evidence="3 4">YIM 133296</strain>
    </source>
</reference>
<dbReference type="PROSITE" id="PS51257">
    <property type="entry name" value="PROKAR_LIPOPROTEIN"/>
    <property type="match status" value="1"/>
</dbReference>
<evidence type="ECO:0000313" key="3">
    <source>
        <dbReference type="EMBL" id="MDF8263912.1"/>
    </source>
</evidence>
<dbReference type="EMBL" id="JAROAV010000023">
    <property type="protein sequence ID" value="MDF8263912.1"/>
    <property type="molecule type" value="Genomic_DNA"/>
</dbReference>
<gene>
    <name evidence="3" type="ORF">P4R38_06630</name>
</gene>
<comment type="caution">
    <text evidence="3">The sequence shown here is derived from an EMBL/GenBank/DDBJ whole genome shotgun (WGS) entry which is preliminary data.</text>
</comment>
<evidence type="ECO:0000256" key="2">
    <source>
        <dbReference type="SAM" id="SignalP"/>
    </source>
</evidence>
<feature type="chain" id="PRO_5045407759" description="GerMN domain-containing protein" evidence="2">
    <location>
        <begin position="26"/>
        <end position="281"/>
    </location>
</feature>
<feature type="compositionally biased region" description="Gly residues" evidence="1">
    <location>
        <begin position="84"/>
        <end position="95"/>
    </location>
</feature>
<evidence type="ECO:0000256" key="1">
    <source>
        <dbReference type="SAM" id="MobiDB-lite"/>
    </source>
</evidence>
<protein>
    <recommendedName>
        <fullName evidence="5">GerMN domain-containing protein</fullName>
    </recommendedName>
</protein>
<keyword evidence="2" id="KW-0732">Signal</keyword>
<dbReference type="RefSeq" id="WP_277191536.1">
    <property type="nucleotide sequence ID" value="NZ_JAROAV010000023.1"/>
</dbReference>
<accession>A0ABT6C6D9</accession>
<organism evidence="3 4">
    <name type="scientific">Luteipulveratus flavus</name>
    <dbReference type="NCBI Taxonomy" id="3031728"/>
    <lineage>
        <taxon>Bacteria</taxon>
        <taxon>Bacillati</taxon>
        <taxon>Actinomycetota</taxon>
        <taxon>Actinomycetes</taxon>
        <taxon>Micrococcales</taxon>
        <taxon>Dermacoccaceae</taxon>
        <taxon>Luteipulveratus</taxon>
    </lineage>
</organism>
<feature type="compositionally biased region" description="Low complexity" evidence="1">
    <location>
        <begin position="36"/>
        <end position="57"/>
    </location>
</feature>
<proteinExistence type="predicted"/>
<dbReference type="Proteomes" id="UP001528912">
    <property type="component" value="Unassembled WGS sequence"/>
</dbReference>
<evidence type="ECO:0000313" key="4">
    <source>
        <dbReference type="Proteomes" id="UP001528912"/>
    </source>
</evidence>